<feature type="compositionally biased region" description="Low complexity" evidence="1">
    <location>
        <begin position="1"/>
        <end position="13"/>
    </location>
</feature>
<gene>
    <name evidence="2" type="ORF">R3P38DRAFT_2567149</name>
    <name evidence="3" type="ORF">R3P38DRAFT_2567174</name>
</gene>
<organism evidence="2 4">
    <name type="scientific">Favolaschia claudopus</name>
    <dbReference type="NCBI Taxonomy" id="2862362"/>
    <lineage>
        <taxon>Eukaryota</taxon>
        <taxon>Fungi</taxon>
        <taxon>Dikarya</taxon>
        <taxon>Basidiomycota</taxon>
        <taxon>Agaricomycotina</taxon>
        <taxon>Agaricomycetes</taxon>
        <taxon>Agaricomycetidae</taxon>
        <taxon>Agaricales</taxon>
        <taxon>Marasmiineae</taxon>
        <taxon>Mycenaceae</taxon>
        <taxon>Favolaschia</taxon>
    </lineage>
</organism>
<dbReference type="Proteomes" id="UP001362999">
    <property type="component" value="Unassembled WGS sequence"/>
</dbReference>
<sequence length="237" mass="25969">MSDSGSAADSLGSVEFEPVKGKQTVSNEDKASLRSELIAWRKDRHFRNGNSPYIPCEVLLPPKQLEKIVSSAATFLGKSIVEPRHVLKVVPWDMAPAADVSEVCDVISRWRLTLDIVRTPPSARRARKQARAHGPPPAPPPIFSLLTPAHSSPSTPRGRGGSLRGARGTSRRTNSIRPPTFLTQTPLPSAQHTSNPFPTPTYDDFFSGIASSHPPRLDFLFHLPSRRPLSLVPHSKK</sequence>
<name>A0AAV9ZX38_9AGAR</name>
<feature type="compositionally biased region" description="Polar residues" evidence="1">
    <location>
        <begin position="175"/>
        <end position="196"/>
    </location>
</feature>
<evidence type="ECO:0000256" key="1">
    <source>
        <dbReference type="SAM" id="MobiDB-lite"/>
    </source>
</evidence>
<accession>A0AAV9ZX38</accession>
<evidence type="ECO:0000313" key="3">
    <source>
        <dbReference type="EMBL" id="KAK6995642.1"/>
    </source>
</evidence>
<evidence type="ECO:0000313" key="4">
    <source>
        <dbReference type="Proteomes" id="UP001362999"/>
    </source>
</evidence>
<dbReference type="EMBL" id="JAWWNJ010000102">
    <property type="protein sequence ID" value="KAK6995636.1"/>
    <property type="molecule type" value="Genomic_DNA"/>
</dbReference>
<feature type="region of interest" description="Disordered" evidence="1">
    <location>
        <begin position="121"/>
        <end position="204"/>
    </location>
</feature>
<comment type="caution">
    <text evidence="2">The sequence shown here is derived from an EMBL/GenBank/DDBJ whole genome shotgun (WGS) entry which is preliminary data.</text>
</comment>
<proteinExistence type="predicted"/>
<reference evidence="2 4" key="1">
    <citation type="journal article" date="2024" name="J Genomics">
        <title>Draft genome sequencing and assembly of Favolaschia claudopus CIRM-BRFM 2984 isolated from oak limbs.</title>
        <authorList>
            <person name="Navarro D."/>
            <person name="Drula E."/>
            <person name="Chaduli D."/>
            <person name="Cazenave R."/>
            <person name="Ahrendt S."/>
            <person name="Wang J."/>
            <person name="Lipzen A."/>
            <person name="Daum C."/>
            <person name="Barry K."/>
            <person name="Grigoriev I.V."/>
            <person name="Favel A."/>
            <person name="Rosso M.N."/>
            <person name="Martin F."/>
        </authorList>
    </citation>
    <scope>NUCLEOTIDE SEQUENCE [LARGE SCALE GENOMIC DNA]</scope>
    <source>
        <strain evidence="2 4">CIRM-BRFM 2984</strain>
    </source>
</reference>
<feature type="compositionally biased region" description="Low complexity" evidence="1">
    <location>
        <begin position="164"/>
        <end position="173"/>
    </location>
</feature>
<protein>
    <submittedName>
        <fullName evidence="2">Uncharacterized protein</fullName>
    </submittedName>
</protein>
<dbReference type="EMBL" id="JAWWNJ010000102">
    <property type="protein sequence ID" value="KAK6995642.1"/>
    <property type="molecule type" value="Genomic_DNA"/>
</dbReference>
<evidence type="ECO:0000313" key="2">
    <source>
        <dbReference type="EMBL" id="KAK6995636.1"/>
    </source>
</evidence>
<feature type="region of interest" description="Disordered" evidence="1">
    <location>
        <begin position="1"/>
        <end position="28"/>
    </location>
</feature>
<keyword evidence="4" id="KW-1185">Reference proteome</keyword>
<dbReference type="AlphaFoldDB" id="A0AAV9ZX38"/>